<feature type="transmembrane region" description="Helical" evidence="5">
    <location>
        <begin position="176"/>
        <end position="205"/>
    </location>
</feature>
<evidence type="ECO:0008006" key="8">
    <source>
        <dbReference type="Google" id="ProtNLM"/>
    </source>
</evidence>
<reference evidence="6 7" key="1">
    <citation type="journal article" date="2011" name="J. Bacteriol.">
        <title>Two new complete genome sequences offer insight into host and tissue specificity of plant pathogenic Xanthomonas spp.</title>
        <authorList>
            <person name="Bogdanove A.J."/>
            <person name="Koebnik R."/>
            <person name="Lu H."/>
            <person name="Furutani A."/>
            <person name="Angiuoli S.V."/>
            <person name="Patil P.B."/>
            <person name="Van Sluys M.A."/>
            <person name="Ryan R.P."/>
            <person name="Meyer D.F."/>
            <person name="Han S.W."/>
            <person name="Aparna G."/>
            <person name="Rajaram M."/>
            <person name="Delcher A.L."/>
            <person name="Phillippy A.M."/>
            <person name="Puiu D."/>
            <person name="Schatz M.C."/>
            <person name="Shumway M."/>
            <person name="Sommer D.D."/>
            <person name="Trapnell C."/>
            <person name="Benahmed F."/>
            <person name="Dimitrov G."/>
            <person name="Madupu R."/>
            <person name="Radune D."/>
            <person name="Sullivan S."/>
            <person name="Jha G."/>
            <person name="Ishihara H."/>
            <person name="Lee S.W."/>
            <person name="Pandey A."/>
            <person name="Sharma V."/>
            <person name="Sriariyanun M."/>
            <person name="Szurek B."/>
            <person name="Vera-Cruz C.M."/>
            <person name="Dorman K.S."/>
            <person name="Ronald P.C."/>
            <person name="Verdier V."/>
            <person name="Dow J.M."/>
            <person name="Sonti R.V."/>
            <person name="Tsuge S."/>
            <person name="Brendel V.P."/>
            <person name="Rabinowicz P.D."/>
            <person name="Leach J.E."/>
            <person name="White F.F."/>
            <person name="Salzberg S.L."/>
        </authorList>
    </citation>
    <scope>NUCLEOTIDE SEQUENCE [LARGE SCALE GENOMIC DNA]</scope>
    <source>
        <strain evidence="6 7">BLS256</strain>
    </source>
</reference>
<keyword evidence="2 5" id="KW-0812">Transmembrane</keyword>
<dbReference type="HOGENOM" id="CLU_065200_1_3_6"/>
<dbReference type="InterPro" id="IPR007318">
    <property type="entry name" value="Phopholipid_MeTrfase"/>
</dbReference>
<dbReference type="eggNOG" id="COG2020">
    <property type="taxonomic scope" value="Bacteria"/>
</dbReference>
<evidence type="ECO:0000256" key="4">
    <source>
        <dbReference type="ARBA" id="ARBA00023136"/>
    </source>
</evidence>
<accession>G7TIX1</accession>
<evidence type="ECO:0000256" key="2">
    <source>
        <dbReference type="ARBA" id="ARBA00022692"/>
    </source>
</evidence>
<keyword evidence="3 5" id="KW-1133">Transmembrane helix</keyword>
<organism evidence="6 7">
    <name type="scientific">Xanthomonas oryzae pv. oryzicola (strain BLS256)</name>
    <dbReference type="NCBI Taxonomy" id="383407"/>
    <lineage>
        <taxon>Bacteria</taxon>
        <taxon>Pseudomonadati</taxon>
        <taxon>Pseudomonadota</taxon>
        <taxon>Gammaproteobacteria</taxon>
        <taxon>Lysobacterales</taxon>
        <taxon>Lysobacteraceae</taxon>
        <taxon>Xanthomonas</taxon>
    </lineage>
</organism>
<dbReference type="Pfam" id="PF04191">
    <property type="entry name" value="PEMT"/>
    <property type="match status" value="1"/>
</dbReference>
<feature type="transmembrane region" description="Helical" evidence="5">
    <location>
        <begin position="123"/>
        <end position="144"/>
    </location>
</feature>
<evidence type="ECO:0000313" key="6">
    <source>
        <dbReference type="EMBL" id="AEQ94414.1"/>
    </source>
</evidence>
<evidence type="ECO:0000256" key="5">
    <source>
        <dbReference type="SAM" id="Phobius"/>
    </source>
</evidence>
<sequence length="238" mass="26116">MLTAARALGNGAHAERDVWQVGSMTCGTCHGCSGYAHWRRQPTPSPRSYAMSASSLFGALNLVWGGDELLLSRRRRASDGGAHDQGSFKHLWRVLSAAVAVAVVLACSGLAHWPQGWDASLQWAGWALIGSGLALRVWAIQVLARWFTVDVTIQPDHQLMRSGPYRWLRHPSYTGALLAFHGLALGMGTALSLVAIVMPVTWVFLHRIRIEDAALQRAFPVVYPAYAAQSRRLLPLVW</sequence>
<dbReference type="Proteomes" id="UP000008851">
    <property type="component" value="Chromosome"/>
</dbReference>
<feature type="transmembrane region" description="Helical" evidence="5">
    <location>
        <begin position="91"/>
        <end position="111"/>
    </location>
</feature>
<dbReference type="Gene3D" id="1.20.120.1630">
    <property type="match status" value="1"/>
</dbReference>
<dbReference type="InterPro" id="IPR052527">
    <property type="entry name" value="Metal_cation-efflux_comp"/>
</dbReference>
<dbReference type="PANTHER" id="PTHR43847:SF1">
    <property type="entry name" value="BLL3993 PROTEIN"/>
    <property type="match status" value="1"/>
</dbReference>
<keyword evidence="4 5" id="KW-0472">Membrane</keyword>
<protein>
    <recommendedName>
        <fullName evidence="8">Protein-S-isoprenylcysteine methyltransferase</fullName>
    </recommendedName>
</protein>
<dbReference type="PANTHER" id="PTHR43847">
    <property type="entry name" value="BLL3993 PROTEIN"/>
    <property type="match status" value="1"/>
</dbReference>
<dbReference type="KEGG" id="xor:XOC_0161"/>
<evidence type="ECO:0000256" key="1">
    <source>
        <dbReference type="ARBA" id="ARBA00004127"/>
    </source>
</evidence>
<comment type="subcellular location">
    <subcellularLocation>
        <location evidence="1">Endomembrane system</location>
        <topology evidence="1">Multi-pass membrane protein</topology>
    </subcellularLocation>
</comment>
<dbReference type="AlphaFoldDB" id="G7TIX1"/>
<dbReference type="EMBL" id="CP003057">
    <property type="protein sequence ID" value="AEQ94414.1"/>
    <property type="molecule type" value="Genomic_DNA"/>
</dbReference>
<evidence type="ECO:0000256" key="3">
    <source>
        <dbReference type="ARBA" id="ARBA00022989"/>
    </source>
</evidence>
<dbReference type="GO" id="GO:0012505">
    <property type="term" value="C:endomembrane system"/>
    <property type="evidence" value="ECO:0007669"/>
    <property type="project" value="UniProtKB-SubCell"/>
</dbReference>
<gene>
    <name evidence="6" type="ORF">XOC_0161</name>
</gene>
<proteinExistence type="predicted"/>
<evidence type="ECO:0000313" key="7">
    <source>
        <dbReference type="Proteomes" id="UP000008851"/>
    </source>
</evidence>
<name>G7TIX1_XANOB</name>